<dbReference type="EC" id="2.3.2.27" evidence="2"/>
<dbReference type="AlphaFoldDB" id="A0A4S8JRZ1"/>
<comment type="caution">
    <text evidence="10">The sequence shown here is derived from an EMBL/GenBank/DDBJ whole genome shotgun (WGS) entry which is preliminary data.</text>
</comment>
<keyword evidence="3" id="KW-0808">Transferase</keyword>
<dbReference type="EMBL" id="PYDT01000004">
    <property type="protein sequence ID" value="THU64849.1"/>
    <property type="molecule type" value="Genomic_DNA"/>
</dbReference>
<dbReference type="PANTHER" id="PTHR15710">
    <property type="entry name" value="E3 UBIQUITIN-PROTEIN LIGASE PRAJA"/>
    <property type="match status" value="1"/>
</dbReference>
<gene>
    <name evidence="10" type="ORF">C4D60_Mb01t30790</name>
</gene>
<dbReference type="Proteomes" id="UP000317650">
    <property type="component" value="Chromosome 1"/>
</dbReference>
<name>A0A4S8JRZ1_MUSBA</name>
<comment type="catalytic activity">
    <reaction evidence="1">
        <text>S-ubiquitinyl-[E2 ubiquitin-conjugating enzyme]-L-cysteine + [acceptor protein]-L-lysine = [E2 ubiquitin-conjugating enzyme]-L-cysteine + N(6)-ubiquitinyl-[acceptor protein]-L-lysine.</text>
        <dbReference type="EC" id="2.3.2.27"/>
    </reaction>
</comment>
<evidence type="ECO:0000313" key="10">
    <source>
        <dbReference type="EMBL" id="THU64849.1"/>
    </source>
</evidence>
<evidence type="ECO:0000256" key="2">
    <source>
        <dbReference type="ARBA" id="ARBA00012483"/>
    </source>
</evidence>
<proteinExistence type="predicted"/>
<evidence type="ECO:0000256" key="8">
    <source>
        <dbReference type="PROSITE-ProRule" id="PRU00175"/>
    </source>
</evidence>
<dbReference type="GO" id="GO:0005737">
    <property type="term" value="C:cytoplasm"/>
    <property type="evidence" value="ECO:0007669"/>
    <property type="project" value="TreeGrafter"/>
</dbReference>
<dbReference type="GO" id="GO:0061630">
    <property type="term" value="F:ubiquitin protein ligase activity"/>
    <property type="evidence" value="ECO:0007669"/>
    <property type="project" value="UniProtKB-EC"/>
</dbReference>
<reference evidence="10 11" key="1">
    <citation type="journal article" date="2019" name="Nat. Plants">
        <title>Genome sequencing of Musa balbisiana reveals subgenome evolution and function divergence in polyploid bananas.</title>
        <authorList>
            <person name="Yao X."/>
        </authorList>
    </citation>
    <scope>NUCLEOTIDE SEQUENCE [LARGE SCALE GENOMIC DNA]</scope>
    <source>
        <strain evidence="11">cv. DH-PKW</strain>
        <tissue evidence="10">Leaves</tissue>
    </source>
</reference>
<dbReference type="CDD" id="cd16667">
    <property type="entry name" value="RING-H2_RNF126-like"/>
    <property type="match status" value="1"/>
</dbReference>
<dbReference type="STRING" id="52838.A0A4S8JRZ1"/>
<dbReference type="GO" id="GO:0016567">
    <property type="term" value="P:protein ubiquitination"/>
    <property type="evidence" value="ECO:0007669"/>
    <property type="project" value="TreeGrafter"/>
</dbReference>
<dbReference type="InterPro" id="IPR001841">
    <property type="entry name" value="Znf_RING"/>
</dbReference>
<evidence type="ECO:0000259" key="9">
    <source>
        <dbReference type="PROSITE" id="PS50089"/>
    </source>
</evidence>
<evidence type="ECO:0000256" key="1">
    <source>
        <dbReference type="ARBA" id="ARBA00000900"/>
    </source>
</evidence>
<dbReference type="PROSITE" id="PS50089">
    <property type="entry name" value="ZF_RING_2"/>
    <property type="match status" value="1"/>
</dbReference>
<dbReference type="SMART" id="SM00184">
    <property type="entry name" value="RING"/>
    <property type="match status" value="1"/>
</dbReference>
<organism evidence="10 11">
    <name type="scientific">Musa balbisiana</name>
    <name type="common">Banana</name>
    <dbReference type="NCBI Taxonomy" id="52838"/>
    <lineage>
        <taxon>Eukaryota</taxon>
        <taxon>Viridiplantae</taxon>
        <taxon>Streptophyta</taxon>
        <taxon>Embryophyta</taxon>
        <taxon>Tracheophyta</taxon>
        <taxon>Spermatophyta</taxon>
        <taxon>Magnoliopsida</taxon>
        <taxon>Liliopsida</taxon>
        <taxon>Zingiberales</taxon>
        <taxon>Musaceae</taxon>
        <taxon>Musa</taxon>
    </lineage>
</organism>
<keyword evidence="5 8" id="KW-0863">Zinc-finger</keyword>
<dbReference type="Gene3D" id="3.30.40.10">
    <property type="entry name" value="Zinc/RING finger domain, C3HC4 (zinc finger)"/>
    <property type="match status" value="1"/>
</dbReference>
<dbReference type="Pfam" id="PF14369">
    <property type="entry name" value="Zn_ribbon_19"/>
    <property type="match status" value="1"/>
</dbReference>
<accession>A0A4S8JRZ1</accession>
<evidence type="ECO:0000256" key="3">
    <source>
        <dbReference type="ARBA" id="ARBA00022679"/>
    </source>
</evidence>
<evidence type="ECO:0000256" key="4">
    <source>
        <dbReference type="ARBA" id="ARBA00022723"/>
    </source>
</evidence>
<keyword evidence="7" id="KW-0862">Zinc</keyword>
<keyword evidence="4" id="KW-0479">Metal-binding</keyword>
<dbReference type="PANTHER" id="PTHR15710:SF34">
    <property type="entry name" value="E3 UBIQUITIN-PROTEIN LIGASE RHC1A-RELATED"/>
    <property type="match status" value="1"/>
</dbReference>
<evidence type="ECO:0000256" key="7">
    <source>
        <dbReference type="ARBA" id="ARBA00022833"/>
    </source>
</evidence>
<sequence length="317" mass="35342">MSRANTHWCYVCSRAVQPLGRDMTCPNCNGGFVQELNELDDRLNPFDYFAVDSNDRRDNQFGIIDAFSALIRQRMGGTSREFDVHGRPSVPMGNGTRFGLEPWLLFRGHLPSHTSNGETELIFNGGTGVGMSRANLGHYFFGSGFEDFIEQLSRNNRHGPPPASQSAIDAMPIVKINQRHLQGDSHCPVCKDKFALGSEAREMPCKHLYHSDCIIPWLVRHNSCPVCRHRLPSQASGHGNHVRSGNRYFGDGSSINSYTTRENGGESQARRNLFSFLWPYGTAITTNSNTNGTGGSSSAAVQEDINQMHYSCWPFDY</sequence>
<evidence type="ECO:0000313" key="11">
    <source>
        <dbReference type="Proteomes" id="UP000317650"/>
    </source>
</evidence>
<keyword evidence="11" id="KW-1185">Reference proteome</keyword>
<evidence type="ECO:0000256" key="5">
    <source>
        <dbReference type="ARBA" id="ARBA00022771"/>
    </source>
</evidence>
<dbReference type="GO" id="GO:0008270">
    <property type="term" value="F:zinc ion binding"/>
    <property type="evidence" value="ECO:0007669"/>
    <property type="project" value="UniProtKB-KW"/>
</dbReference>
<dbReference type="InterPro" id="IPR039525">
    <property type="entry name" value="RNF126-like_zinc-ribbon"/>
</dbReference>
<dbReference type="Pfam" id="PF13639">
    <property type="entry name" value="zf-RING_2"/>
    <property type="match status" value="1"/>
</dbReference>
<protein>
    <recommendedName>
        <fullName evidence="2">RING-type E3 ubiquitin transferase</fullName>
        <ecNumber evidence="2">2.3.2.27</ecNumber>
    </recommendedName>
</protein>
<dbReference type="SUPFAM" id="SSF57850">
    <property type="entry name" value="RING/U-box"/>
    <property type="match status" value="1"/>
</dbReference>
<dbReference type="FunFam" id="3.30.40.10:FF:000022">
    <property type="entry name" value="E3 ubiquitin-protein ligase RING1-like"/>
    <property type="match status" value="1"/>
</dbReference>
<dbReference type="InterPro" id="IPR013083">
    <property type="entry name" value="Znf_RING/FYVE/PHD"/>
</dbReference>
<evidence type="ECO:0000256" key="6">
    <source>
        <dbReference type="ARBA" id="ARBA00022786"/>
    </source>
</evidence>
<keyword evidence="6" id="KW-0833">Ubl conjugation pathway</keyword>
<feature type="domain" description="RING-type" evidence="9">
    <location>
        <begin position="187"/>
        <end position="228"/>
    </location>
</feature>